<evidence type="ECO:0000256" key="6">
    <source>
        <dbReference type="SAM" id="SignalP"/>
    </source>
</evidence>
<comment type="caution">
    <text evidence="7">The sequence shown here is derived from an EMBL/GenBank/DDBJ whole genome shotgun (WGS) entry which is preliminary data.</text>
</comment>
<feature type="signal peptide" evidence="6">
    <location>
        <begin position="1"/>
        <end position="18"/>
    </location>
</feature>
<gene>
    <name evidence="7" type="ORF">Q5H92_19100</name>
</gene>
<reference evidence="7" key="1">
    <citation type="submission" date="2023-07" db="EMBL/GenBank/DDBJ databases">
        <authorList>
            <person name="Kim M.K."/>
        </authorList>
    </citation>
    <scope>NUCLEOTIDE SEQUENCE</scope>
    <source>
        <strain evidence="7">M29</strain>
    </source>
</reference>
<dbReference type="RefSeq" id="WP_305013160.1">
    <property type="nucleotide sequence ID" value="NZ_JAUQSX010000011.1"/>
</dbReference>
<evidence type="ECO:0000313" key="8">
    <source>
        <dbReference type="Proteomes" id="UP001167796"/>
    </source>
</evidence>
<dbReference type="Gene3D" id="2.115.10.20">
    <property type="entry name" value="Glycosyl hydrolase domain, family 43"/>
    <property type="match status" value="1"/>
</dbReference>
<dbReference type="EMBL" id="JAUQSX010000011">
    <property type="protein sequence ID" value="MDO7848482.1"/>
    <property type="molecule type" value="Genomic_DNA"/>
</dbReference>
<proteinExistence type="inferred from homology"/>
<sequence>MNYLRILSLFLGSWLLVASSPPATKRPAAYTGYLFVYFTGNTQAEEAIRFALSPDGYHFKALNDDQPVLSSATISASGGVRDPHILRGADGKAFYMVATDMVSARGWNSNRGIVLLRSSDLVHWKSSALHFPKRYAGQEQLQRVWAPQTIYDAQAGKYLVYFSLQYGTEPDKIYYAYANKDFTDLEGEPKQLFVSPTNGSCIDGDIVAKDGRYYLFFKTEGQGNGIKVAVSDHLTGGYVLRDKYVQQTSDPVEGAGTFKLNHSDDYILMYDVYTKGRYQFTRTHDLEHFAVVDSAITMNFHPRHGTVLPITTAEATRLTARYGRLPAAN</sequence>
<keyword evidence="4 5" id="KW-0326">Glycosidase</keyword>
<evidence type="ECO:0000256" key="2">
    <source>
        <dbReference type="ARBA" id="ARBA00009865"/>
    </source>
</evidence>
<dbReference type="PANTHER" id="PTHR43301:SF3">
    <property type="entry name" value="ARABINAN ENDO-1,5-ALPHA-L-ARABINOSIDASE A-RELATED"/>
    <property type="match status" value="1"/>
</dbReference>
<keyword evidence="6" id="KW-0732">Signal</keyword>
<evidence type="ECO:0000256" key="4">
    <source>
        <dbReference type="ARBA" id="ARBA00023295"/>
    </source>
</evidence>
<organism evidence="7 8">
    <name type="scientific">Hymenobacter mellowenesis</name>
    <dbReference type="NCBI Taxonomy" id="3063995"/>
    <lineage>
        <taxon>Bacteria</taxon>
        <taxon>Pseudomonadati</taxon>
        <taxon>Bacteroidota</taxon>
        <taxon>Cytophagia</taxon>
        <taxon>Cytophagales</taxon>
        <taxon>Hymenobacteraceae</taxon>
        <taxon>Hymenobacter</taxon>
    </lineage>
</organism>
<dbReference type="Pfam" id="PF04616">
    <property type="entry name" value="Glyco_hydro_43"/>
    <property type="match status" value="1"/>
</dbReference>
<evidence type="ECO:0000313" key="7">
    <source>
        <dbReference type="EMBL" id="MDO7848482.1"/>
    </source>
</evidence>
<comment type="pathway">
    <text evidence="1">Glycan metabolism; L-arabinan degradation.</text>
</comment>
<feature type="chain" id="PRO_5046706032" evidence="6">
    <location>
        <begin position="19"/>
        <end position="329"/>
    </location>
</feature>
<comment type="similarity">
    <text evidence="2 5">Belongs to the glycosyl hydrolase 43 family.</text>
</comment>
<dbReference type="Proteomes" id="UP001167796">
    <property type="component" value="Unassembled WGS sequence"/>
</dbReference>
<dbReference type="InterPro" id="IPR050727">
    <property type="entry name" value="GH43_arabinanases"/>
</dbReference>
<evidence type="ECO:0000256" key="5">
    <source>
        <dbReference type="RuleBase" id="RU361187"/>
    </source>
</evidence>
<accession>A0ABT9AIG4</accession>
<dbReference type="GO" id="GO:0016787">
    <property type="term" value="F:hydrolase activity"/>
    <property type="evidence" value="ECO:0007669"/>
    <property type="project" value="UniProtKB-KW"/>
</dbReference>
<evidence type="ECO:0000256" key="1">
    <source>
        <dbReference type="ARBA" id="ARBA00004834"/>
    </source>
</evidence>
<keyword evidence="3 5" id="KW-0378">Hydrolase</keyword>
<dbReference type="PANTHER" id="PTHR43301">
    <property type="entry name" value="ARABINAN ENDO-1,5-ALPHA-L-ARABINOSIDASE"/>
    <property type="match status" value="1"/>
</dbReference>
<name>A0ABT9AIG4_9BACT</name>
<dbReference type="SUPFAM" id="SSF75005">
    <property type="entry name" value="Arabinanase/levansucrase/invertase"/>
    <property type="match status" value="1"/>
</dbReference>
<dbReference type="InterPro" id="IPR006710">
    <property type="entry name" value="Glyco_hydro_43"/>
</dbReference>
<keyword evidence="8" id="KW-1185">Reference proteome</keyword>
<protein>
    <submittedName>
        <fullName evidence="7">Glycoside hydrolase family 43 protein</fullName>
    </submittedName>
</protein>
<dbReference type="CDD" id="cd08983">
    <property type="entry name" value="GH43_Bt3655-like"/>
    <property type="match status" value="1"/>
</dbReference>
<dbReference type="InterPro" id="IPR023296">
    <property type="entry name" value="Glyco_hydro_beta-prop_sf"/>
</dbReference>
<evidence type="ECO:0000256" key="3">
    <source>
        <dbReference type="ARBA" id="ARBA00022801"/>
    </source>
</evidence>